<feature type="transmembrane region" description="Helical" evidence="1">
    <location>
        <begin position="7"/>
        <end position="28"/>
    </location>
</feature>
<dbReference type="Proteomes" id="UP000037982">
    <property type="component" value="Unassembled WGS sequence"/>
</dbReference>
<dbReference type="AlphaFoldDB" id="A0A0N0H2K2"/>
<evidence type="ECO:0000313" key="4">
    <source>
        <dbReference type="Proteomes" id="UP000037982"/>
    </source>
</evidence>
<dbReference type="PANTHER" id="PTHR35797">
    <property type="entry name" value="PROTEASE-RELATED"/>
    <property type="match status" value="1"/>
</dbReference>
<feature type="transmembrane region" description="Helical" evidence="1">
    <location>
        <begin position="160"/>
        <end position="183"/>
    </location>
</feature>
<dbReference type="GO" id="GO:0004175">
    <property type="term" value="F:endopeptidase activity"/>
    <property type="evidence" value="ECO:0007669"/>
    <property type="project" value="UniProtKB-ARBA"/>
</dbReference>
<dbReference type="Pfam" id="PF02517">
    <property type="entry name" value="Rce1-like"/>
    <property type="match status" value="1"/>
</dbReference>
<dbReference type="GO" id="GO:0080120">
    <property type="term" value="P:CAAX-box protein maturation"/>
    <property type="evidence" value="ECO:0007669"/>
    <property type="project" value="UniProtKB-ARBA"/>
</dbReference>
<accession>A0A0N0H2K2</accession>
<feature type="transmembrane region" description="Helical" evidence="1">
    <location>
        <begin position="189"/>
        <end position="209"/>
    </location>
</feature>
<keyword evidence="1" id="KW-1133">Transmembrane helix</keyword>
<feature type="transmembrane region" description="Helical" evidence="1">
    <location>
        <begin position="120"/>
        <end position="139"/>
    </location>
</feature>
<protein>
    <submittedName>
        <fullName evidence="3">Abortive infection protein</fullName>
    </submittedName>
</protein>
<keyword evidence="1" id="KW-0472">Membrane</keyword>
<evidence type="ECO:0000256" key="1">
    <source>
        <dbReference type="SAM" id="Phobius"/>
    </source>
</evidence>
<keyword evidence="4" id="KW-1185">Reference proteome</keyword>
<feature type="transmembrane region" description="Helical" evidence="1">
    <location>
        <begin position="216"/>
        <end position="236"/>
    </location>
</feature>
<keyword evidence="1" id="KW-0812">Transmembrane</keyword>
<dbReference type="PATRIC" id="fig|66876.3.peg.1577"/>
<feature type="transmembrane region" description="Helical" evidence="1">
    <location>
        <begin position="242"/>
        <end position="264"/>
    </location>
</feature>
<feature type="domain" description="CAAX prenyl protease 2/Lysostaphin resistance protein A-like" evidence="2">
    <location>
        <begin position="123"/>
        <end position="227"/>
    </location>
</feature>
<organism evidence="3 4">
    <name type="scientific">Streptomyces chattanoogensis</name>
    <dbReference type="NCBI Taxonomy" id="66876"/>
    <lineage>
        <taxon>Bacteria</taxon>
        <taxon>Bacillati</taxon>
        <taxon>Actinomycetota</taxon>
        <taxon>Actinomycetes</taxon>
        <taxon>Kitasatosporales</taxon>
        <taxon>Streptomycetaceae</taxon>
        <taxon>Streptomyces</taxon>
    </lineage>
</organism>
<proteinExistence type="predicted"/>
<evidence type="ECO:0000259" key="2">
    <source>
        <dbReference type="Pfam" id="PF02517"/>
    </source>
</evidence>
<reference evidence="4" key="1">
    <citation type="submission" date="2015-07" db="EMBL/GenBank/DDBJ databases">
        <authorList>
            <person name="Ju K.-S."/>
            <person name="Doroghazi J.R."/>
            <person name="Metcalf W.W."/>
        </authorList>
    </citation>
    <scope>NUCLEOTIDE SEQUENCE [LARGE SCALE GENOMIC DNA]</scope>
    <source>
        <strain evidence="4">NRRL ISP-5002</strain>
    </source>
</reference>
<dbReference type="EMBL" id="LGKG01000035">
    <property type="protein sequence ID" value="KPC65452.1"/>
    <property type="molecule type" value="Genomic_DNA"/>
</dbReference>
<comment type="caution">
    <text evidence="3">The sequence shown here is derived from an EMBL/GenBank/DDBJ whole genome shotgun (WGS) entry which is preliminary data.</text>
</comment>
<feature type="transmembrane region" description="Helical" evidence="1">
    <location>
        <begin position="40"/>
        <end position="58"/>
    </location>
</feature>
<dbReference type="RefSeq" id="WP_053922879.1">
    <property type="nucleotide sequence ID" value="NZ_LGKG01000035.1"/>
</dbReference>
<name>A0A0N0H2K2_9ACTN</name>
<evidence type="ECO:0000313" key="3">
    <source>
        <dbReference type="EMBL" id="KPC65452.1"/>
    </source>
</evidence>
<feature type="transmembrane region" description="Helical" evidence="1">
    <location>
        <begin position="78"/>
        <end position="100"/>
    </location>
</feature>
<dbReference type="InterPro" id="IPR003675">
    <property type="entry name" value="Rce1/LyrA-like_dom"/>
</dbReference>
<dbReference type="InterPro" id="IPR042150">
    <property type="entry name" value="MmRce1-like"/>
</dbReference>
<sequence>MSPKNKGLATFLTITFAGSWLWLLIAHFGLDLSALNPLLQLPYCCMPAIAALIVRRWATREGFADAGLRLRLKDGWPYYLAAWLGPLLTAGATGGLAALLGLWRPDLSPLSSLVPGIPGWVTVALLMLVVPVLTPVYCGEEFGWTSYLRPRLYDGRTVPSVIATSLIWAVWHYPLAFTGYVAFPNVISGLASWTLSFLFQESILAWLYIRSGSIWVASLAHAGNNMVLFLLTGQLLGTGGGLGALVTTLLPTIPMAAISIWLLVGRKWMPPNSAGLPAAEPRAATRSS</sequence>
<gene>
    <name evidence="3" type="ORF">ADL29_07200</name>
</gene>
<dbReference type="PANTHER" id="PTHR35797:SF1">
    <property type="entry name" value="PROTEASE"/>
    <property type="match status" value="1"/>
</dbReference>